<keyword evidence="1" id="KW-0694">RNA-binding</keyword>
<dbReference type="SMART" id="SM00363">
    <property type="entry name" value="S4"/>
    <property type="match status" value="1"/>
</dbReference>
<sequence length="73" mass="7850">MANYRFHLTSEYIELDNLLKHLGLAPSGGAAKAMVADGLVKVDGELETRKTRKLRAGQVVSLGDDTVTVLPPT</sequence>
<proteinExistence type="predicted"/>
<keyword evidence="4" id="KW-1185">Reference proteome</keyword>
<reference evidence="4" key="1">
    <citation type="journal article" date="2019" name="Int. J. Syst. Evol. Microbiol.">
        <title>The Global Catalogue of Microorganisms (GCM) 10K type strain sequencing project: providing services to taxonomists for standard genome sequencing and annotation.</title>
        <authorList>
            <consortium name="The Broad Institute Genomics Platform"/>
            <consortium name="The Broad Institute Genome Sequencing Center for Infectious Disease"/>
            <person name="Wu L."/>
            <person name="Ma J."/>
        </authorList>
    </citation>
    <scope>NUCLEOTIDE SEQUENCE [LARGE SCALE GENOMIC DNA]</scope>
    <source>
        <strain evidence="4">LMG 29894</strain>
    </source>
</reference>
<dbReference type="SUPFAM" id="SSF55174">
    <property type="entry name" value="Alpha-L RNA-binding motif"/>
    <property type="match status" value="1"/>
</dbReference>
<evidence type="ECO:0000259" key="2">
    <source>
        <dbReference type="SMART" id="SM00363"/>
    </source>
</evidence>
<dbReference type="RefSeq" id="WP_378164384.1">
    <property type="nucleotide sequence ID" value="NZ_JBHSBU010000001.1"/>
</dbReference>
<comment type="caution">
    <text evidence="3">The sequence shown here is derived from an EMBL/GenBank/DDBJ whole genome shotgun (WGS) entry which is preliminary data.</text>
</comment>
<evidence type="ECO:0000313" key="4">
    <source>
        <dbReference type="Proteomes" id="UP001595791"/>
    </source>
</evidence>
<dbReference type="Gene3D" id="3.10.290.10">
    <property type="entry name" value="RNA-binding S4 domain"/>
    <property type="match status" value="1"/>
</dbReference>
<accession>A0ABV8MQ18</accession>
<organism evidence="3 4">
    <name type="scientific">Chitinimonas lacunae</name>
    <dbReference type="NCBI Taxonomy" id="1963018"/>
    <lineage>
        <taxon>Bacteria</taxon>
        <taxon>Pseudomonadati</taxon>
        <taxon>Pseudomonadota</taxon>
        <taxon>Betaproteobacteria</taxon>
        <taxon>Neisseriales</taxon>
        <taxon>Chitinibacteraceae</taxon>
        <taxon>Chitinimonas</taxon>
    </lineage>
</organism>
<evidence type="ECO:0000256" key="1">
    <source>
        <dbReference type="PROSITE-ProRule" id="PRU00182"/>
    </source>
</evidence>
<dbReference type="EMBL" id="JBHSBU010000001">
    <property type="protein sequence ID" value="MFC4160014.1"/>
    <property type="molecule type" value="Genomic_DNA"/>
</dbReference>
<protein>
    <submittedName>
        <fullName evidence="3">RNA-binding S4 domain-containing protein</fullName>
    </submittedName>
</protein>
<dbReference type="InterPro" id="IPR002942">
    <property type="entry name" value="S4_RNA-bd"/>
</dbReference>
<dbReference type="Proteomes" id="UP001595791">
    <property type="component" value="Unassembled WGS sequence"/>
</dbReference>
<feature type="domain" description="RNA-binding S4" evidence="2">
    <location>
        <begin position="13"/>
        <end position="72"/>
    </location>
</feature>
<name>A0ABV8MQ18_9NEIS</name>
<dbReference type="InterPro" id="IPR036986">
    <property type="entry name" value="S4_RNA-bd_sf"/>
</dbReference>
<dbReference type="PROSITE" id="PS50889">
    <property type="entry name" value="S4"/>
    <property type="match status" value="1"/>
</dbReference>
<evidence type="ECO:0000313" key="3">
    <source>
        <dbReference type="EMBL" id="MFC4160014.1"/>
    </source>
</evidence>
<dbReference type="CDD" id="cd00165">
    <property type="entry name" value="S4"/>
    <property type="match status" value="1"/>
</dbReference>
<gene>
    <name evidence="3" type="ORF">ACFOW7_11715</name>
</gene>
<dbReference type="Pfam" id="PF13275">
    <property type="entry name" value="S4_2"/>
    <property type="match status" value="1"/>
</dbReference>